<dbReference type="EMBL" id="KQ434909">
    <property type="protein sequence ID" value="KZC11340.1"/>
    <property type="molecule type" value="Genomic_DNA"/>
</dbReference>
<feature type="region of interest" description="Disordered" evidence="1">
    <location>
        <begin position="138"/>
        <end position="165"/>
    </location>
</feature>
<protein>
    <submittedName>
        <fullName evidence="2">Uncharacterized protein</fullName>
    </submittedName>
</protein>
<dbReference type="STRING" id="178035.A0A154PJG4"/>
<dbReference type="InterPro" id="IPR005312">
    <property type="entry name" value="DUF1759"/>
</dbReference>
<gene>
    <name evidence="2" type="ORF">WN55_02809</name>
</gene>
<dbReference type="OrthoDB" id="5920040at2759"/>
<feature type="compositionally biased region" description="Low complexity" evidence="1">
    <location>
        <begin position="138"/>
        <end position="148"/>
    </location>
</feature>
<dbReference type="AlphaFoldDB" id="A0A154PJG4"/>
<dbReference type="Pfam" id="PF03564">
    <property type="entry name" value="DUF1759"/>
    <property type="match status" value="1"/>
</dbReference>
<proteinExistence type="predicted"/>
<reference evidence="2 3" key="1">
    <citation type="submission" date="2015-07" db="EMBL/GenBank/DDBJ databases">
        <title>The genome of Dufourea novaeangliae.</title>
        <authorList>
            <person name="Pan H."/>
            <person name="Kapheim K."/>
        </authorList>
    </citation>
    <scope>NUCLEOTIDE SEQUENCE [LARGE SCALE GENOMIC DNA]</scope>
    <source>
        <strain evidence="2">0120121106</strain>
        <tissue evidence="2">Whole body</tissue>
    </source>
</reference>
<evidence type="ECO:0000313" key="2">
    <source>
        <dbReference type="EMBL" id="KZC11340.1"/>
    </source>
</evidence>
<name>A0A154PJG4_DUFNO</name>
<organism evidence="2 3">
    <name type="scientific">Dufourea novaeangliae</name>
    <name type="common">Sweat bee</name>
    <dbReference type="NCBI Taxonomy" id="178035"/>
    <lineage>
        <taxon>Eukaryota</taxon>
        <taxon>Metazoa</taxon>
        <taxon>Ecdysozoa</taxon>
        <taxon>Arthropoda</taxon>
        <taxon>Hexapoda</taxon>
        <taxon>Insecta</taxon>
        <taxon>Pterygota</taxon>
        <taxon>Neoptera</taxon>
        <taxon>Endopterygota</taxon>
        <taxon>Hymenoptera</taxon>
        <taxon>Apocrita</taxon>
        <taxon>Aculeata</taxon>
        <taxon>Apoidea</taxon>
        <taxon>Anthophila</taxon>
        <taxon>Halictidae</taxon>
        <taxon>Rophitinae</taxon>
        <taxon>Dufourea</taxon>
    </lineage>
</organism>
<keyword evidence="3" id="KW-1185">Reference proteome</keyword>
<feature type="compositionally biased region" description="Polar residues" evidence="1">
    <location>
        <begin position="150"/>
        <end position="162"/>
    </location>
</feature>
<dbReference type="Proteomes" id="UP000076502">
    <property type="component" value="Unassembled WGS sequence"/>
</dbReference>
<evidence type="ECO:0000256" key="1">
    <source>
        <dbReference type="SAM" id="MobiDB-lite"/>
    </source>
</evidence>
<accession>A0A154PJG4</accession>
<evidence type="ECO:0000313" key="3">
    <source>
        <dbReference type="Proteomes" id="UP000076502"/>
    </source>
</evidence>
<sequence>MRGAAAQIISSVSMSGDAFYPAWNQILQRFDDKERLILAHVDRLCSNTSQVKRTAHDLHQLVTDITEIIDALKAMGVPVHSWNYVLQHLSLKRLDASLRESWEVKRSSSMEPLTFDQLIEFIKARAKALEVVQTTRGTSSSVGSSRSVPRTLTQQPRASHQASRAPLPTQYPCDHCGGQHYIVSCLRLTSCGPLQGCNEPTIVLQLPWAPQLNVICQLKNMQDMWCTALHDDSSTIQQTNSTTAVHV</sequence>